<protein>
    <submittedName>
        <fullName evidence="2">Carboxymuconolactone decarboxylase</fullName>
    </submittedName>
</protein>
<accession>A0A7D3ZYI5</accession>
<organism evidence="2 3">
    <name type="scientific">Actinomadura verrucosospora</name>
    <dbReference type="NCBI Taxonomy" id="46165"/>
    <lineage>
        <taxon>Bacteria</taxon>
        <taxon>Bacillati</taxon>
        <taxon>Actinomycetota</taxon>
        <taxon>Actinomycetes</taxon>
        <taxon>Streptosporangiales</taxon>
        <taxon>Thermomonosporaceae</taxon>
        <taxon>Actinomadura</taxon>
    </lineage>
</organism>
<sequence length="215" mass="24397">MPRLREVPRAEVTDERILFFYDHLFAPDRDPAVDHGTATGSPGDWWTVFAQDPDVFKHAVHGFALYRNAALDPVLRELGQCRAGWARGSQFVFSQHCKQMRALGMSEDRIESIPHWQTADCYSELERAVLAYTDALVLDGGRVPDRVFEILQKHLSDKEILQLTYITCMYEMHATMSRALRLEFDDRPEPIVEVAAPEGYGNRDISDDLTGGGRA</sequence>
<name>A0A7D3ZYI5_ACTVE</name>
<dbReference type="PANTHER" id="PTHR34846">
    <property type="entry name" value="4-CARBOXYMUCONOLACTONE DECARBOXYLASE FAMILY PROTEIN (AFU_ORTHOLOGUE AFUA_6G11590)"/>
    <property type="match status" value="1"/>
</dbReference>
<dbReference type="GO" id="GO:0051920">
    <property type="term" value="F:peroxiredoxin activity"/>
    <property type="evidence" value="ECO:0007669"/>
    <property type="project" value="InterPro"/>
</dbReference>
<keyword evidence="3" id="KW-1185">Reference proteome</keyword>
<reference evidence="2 3" key="1">
    <citation type="submission" date="2020-05" db="EMBL/GenBank/DDBJ databases">
        <title>Actinomadura verrucosospora NRRL-B18236 (PFL_A860) Genome sequencing and assembly.</title>
        <authorList>
            <person name="Samborskyy M."/>
        </authorList>
    </citation>
    <scope>NUCLEOTIDE SEQUENCE [LARGE SCALE GENOMIC DNA]</scope>
    <source>
        <strain evidence="2 3">NRRL:B18236</strain>
    </source>
</reference>
<evidence type="ECO:0000259" key="1">
    <source>
        <dbReference type="Pfam" id="PF02627"/>
    </source>
</evidence>
<dbReference type="PANTHER" id="PTHR34846:SF5">
    <property type="entry name" value="CARBOXYMUCONOLACTONE DECARBOXYLASE-LIKE DOMAIN-CONTAINING PROTEIN"/>
    <property type="match status" value="1"/>
</dbReference>
<dbReference type="Gene3D" id="1.20.1290.10">
    <property type="entry name" value="AhpD-like"/>
    <property type="match status" value="1"/>
</dbReference>
<dbReference type="InterPro" id="IPR029032">
    <property type="entry name" value="AhpD-like"/>
</dbReference>
<gene>
    <name evidence="2" type="ORF">ACTIVE_4847</name>
</gene>
<proteinExistence type="predicted"/>
<feature type="domain" description="Carboxymuconolactone decarboxylase-like" evidence="1">
    <location>
        <begin position="62"/>
        <end position="134"/>
    </location>
</feature>
<dbReference type="EMBL" id="CP053892">
    <property type="protein sequence ID" value="QKG23206.1"/>
    <property type="molecule type" value="Genomic_DNA"/>
</dbReference>
<evidence type="ECO:0000313" key="3">
    <source>
        <dbReference type="Proteomes" id="UP000501240"/>
    </source>
</evidence>
<dbReference type="SUPFAM" id="SSF69118">
    <property type="entry name" value="AhpD-like"/>
    <property type="match status" value="1"/>
</dbReference>
<dbReference type="AlphaFoldDB" id="A0A7D3ZYI5"/>
<evidence type="ECO:0000313" key="2">
    <source>
        <dbReference type="EMBL" id="QKG23206.1"/>
    </source>
</evidence>
<dbReference type="RefSeq" id="WP_173097197.1">
    <property type="nucleotide sequence ID" value="NZ_CP053892.1"/>
</dbReference>
<dbReference type="Pfam" id="PF02627">
    <property type="entry name" value="CMD"/>
    <property type="match status" value="1"/>
</dbReference>
<dbReference type="Proteomes" id="UP000501240">
    <property type="component" value="Chromosome"/>
</dbReference>
<dbReference type="InterPro" id="IPR003779">
    <property type="entry name" value="CMD-like"/>
</dbReference>